<name>A0A5C4J4W1_9ACTN</name>
<dbReference type="AlphaFoldDB" id="A0A5C4J4W1"/>
<dbReference type="InterPro" id="IPR000835">
    <property type="entry name" value="HTH_MarR-typ"/>
</dbReference>
<dbReference type="PANTHER" id="PTHR33164">
    <property type="entry name" value="TRANSCRIPTIONAL REGULATOR, MARR FAMILY"/>
    <property type="match status" value="1"/>
</dbReference>
<dbReference type="SMART" id="SM00347">
    <property type="entry name" value="HTH_MARR"/>
    <property type="match status" value="1"/>
</dbReference>
<organism evidence="3 4">
    <name type="scientific">Actinomadura soli</name>
    <dbReference type="NCBI Taxonomy" id="2508997"/>
    <lineage>
        <taxon>Bacteria</taxon>
        <taxon>Bacillati</taxon>
        <taxon>Actinomycetota</taxon>
        <taxon>Actinomycetes</taxon>
        <taxon>Streptosporangiales</taxon>
        <taxon>Thermomonosporaceae</taxon>
        <taxon>Actinomadura</taxon>
    </lineage>
</organism>
<dbReference type="Proteomes" id="UP000309174">
    <property type="component" value="Unassembled WGS sequence"/>
</dbReference>
<dbReference type="InterPro" id="IPR036388">
    <property type="entry name" value="WH-like_DNA-bd_sf"/>
</dbReference>
<sequence>MEDRPGPLHESPTYLMFELMRLARRTSARMFPGHLRMPHMLVLECVARLGPLSQREVAEHLRMDPGDLVGVVDALEEAGSVRRRRDPGDRRRYALEATEDGRLALGTTLDDRARLNEALFEPLSPDELRLLKDLMLRVLAHHDHRFACPASRPPGQDTAAGAARRDRASS</sequence>
<dbReference type="InterPro" id="IPR039422">
    <property type="entry name" value="MarR/SlyA-like"/>
</dbReference>
<dbReference type="InterPro" id="IPR036390">
    <property type="entry name" value="WH_DNA-bd_sf"/>
</dbReference>
<feature type="region of interest" description="Disordered" evidence="1">
    <location>
        <begin position="149"/>
        <end position="170"/>
    </location>
</feature>
<evidence type="ECO:0000313" key="3">
    <source>
        <dbReference type="EMBL" id="TMQ91968.1"/>
    </source>
</evidence>
<dbReference type="PRINTS" id="PR00598">
    <property type="entry name" value="HTHMARR"/>
</dbReference>
<dbReference type="Gene3D" id="1.10.10.10">
    <property type="entry name" value="Winged helix-like DNA-binding domain superfamily/Winged helix DNA-binding domain"/>
    <property type="match status" value="1"/>
</dbReference>
<keyword evidence="4" id="KW-1185">Reference proteome</keyword>
<dbReference type="PANTHER" id="PTHR33164:SF43">
    <property type="entry name" value="HTH-TYPE TRANSCRIPTIONAL REPRESSOR YETL"/>
    <property type="match status" value="1"/>
</dbReference>
<dbReference type="SUPFAM" id="SSF46785">
    <property type="entry name" value="Winged helix' DNA-binding domain"/>
    <property type="match status" value="1"/>
</dbReference>
<evidence type="ECO:0000256" key="1">
    <source>
        <dbReference type="SAM" id="MobiDB-lite"/>
    </source>
</evidence>
<proteinExistence type="predicted"/>
<dbReference type="PROSITE" id="PS50995">
    <property type="entry name" value="HTH_MARR_2"/>
    <property type="match status" value="1"/>
</dbReference>
<dbReference type="GO" id="GO:0006950">
    <property type="term" value="P:response to stress"/>
    <property type="evidence" value="ECO:0007669"/>
    <property type="project" value="TreeGrafter"/>
</dbReference>
<gene>
    <name evidence="3" type="ORF">ETD83_28545</name>
</gene>
<reference evidence="3 4" key="1">
    <citation type="submission" date="2019-05" db="EMBL/GenBank/DDBJ databases">
        <title>Draft genome sequence of Actinomadura sp. 14C53.</title>
        <authorList>
            <person name="Saricaoglu S."/>
            <person name="Isik K."/>
        </authorList>
    </citation>
    <scope>NUCLEOTIDE SEQUENCE [LARGE SCALE GENOMIC DNA]</scope>
    <source>
        <strain evidence="3 4">14C53</strain>
    </source>
</reference>
<dbReference type="RefSeq" id="WP_138648308.1">
    <property type="nucleotide sequence ID" value="NZ_VCKW01000179.1"/>
</dbReference>
<dbReference type="GO" id="GO:0003700">
    <property type="term" value="F:DNA-binding transcription factor activity"/>
    <property type="evidence" value="ECO:0007669"/>
    <property type="project" value="InterPro"/>
</dbReference>
<feature type="domain" description="HTH marR-type" evidence="2">
    <location>
        <begin position="12"/>
        <end position="140"/>
    </location>
</feature>
<dbReference type="EMBL" id="VCKW01000179">
    <property type="protein sequence ID" value="TMQ91968.1"/>
    <property type="molecule type" value="Genomic_DNA"/>
</dbReference>
<accession>A0A5C4J4W1</accession>
<dbReference type="Pfam" id="PF01047">
    <property type="entry name" value="MarR"/>
    <property type="match status" value="1"/>
</dbReference>
<comment type="caution">
    <text evidence="3">The sequence shown here is derived from an EMBL/GenBank/DDBJ whole genome shotgun (WGS) entry which is preliminary data.</text>
</comment>
<protein>
    <submittedName>
        <fullName evidence="3">Winged helix-turn-helix transcriptional regulator</fullName>
    </submittedName>
</protein>
<evidence type="ECO:0000259" key="2">
    <source>
        <dbReference type="PROSITE" id="PS50995"/>
    </source>
</evidence>
<dbReference type="OrthoDB" id="3480184at2"/>
<evidence type="ECO:0000313" key="4">
    <source>
        <dbReference type="Proteomes" id="UP000309174"/>
    </source>
</evidence>